<protein>
    <recommendedName>
        <fullName evidence="4">Esterase</fullName>
    </recommendedName>
</protein>
<dbReference type="SUPFAM" id="SSF53474">
    <property type="entry name" value="alpha/beta-Hydrolases"/>
    <property type="match status" value="1"/>
</dbReference>
<dbReference type="Proteomes" id="UP000299290">
    <property type="component" value="Unassembled WGS sequence"/>
</dbReference>
<gene>
    <name evidence="2" type="ORF">SANT12839_054270</name>
</gene>
<dbReference type="InterPro" id="IPR000801">
    <property type="entry name" value="Esterase-like"/>
</dbReference>
<sequence length="193" mass="20996">MERRPLRPARLGDLPPGRAAPPPGARPTGQRPPGDRRAVHGRLRRPVLRRPPPRLFRAAASFSGVSHTTLDPAGIQGILTGQGADPTALWGDPAAQSALWDAHNPYALIPRLPRGYPLYLACGNGTPGPLDPPDRPEDTLERGLGEMAQRYVRRARAHGLAVTAHLYGPGTHTWPYWERELTRALPLLTDPVA</sequence>
<evidence type="ECO:0000313" key="3">
    <source>
        <dbReference type="Proteomes" id="UP000299290"/>
    </source>
</evidence>
<feature type="region of interest" description="Disordered" evidence="1">
    <location>
        <begin position="1"/>
        <end position="47"/>
    </location>
</feature>
<dbReference type="InterPro" id="IPR029058">
    <property type="entry name" value="AB_hydrolase_fold"/>
</dbReference>
<evidence type="ECO:0000313" key="2">
    <source>
        <dbReference type="EMBL" id="GDY44545.1"/>
    </source>
</evidence>
<name>A0A4D4K6I9_9ACTN</name>
<dbReference type="AlphaFoldDB" id="A0A4D4K6I9"/>
<dbReference type="Gene3D" id="3.40.50.1820">
    <property type="entry name" value="alpha/beta hydrolase"/>
    <property type="match status" value="1"/>
</dbReference>
<evidence type="ECO:0008006" key="4">
    <source>
        <dbReference type="Google" id="ProtNLM"/>
    </source>
</evidence>
<dbReference type="Pfam" id="PF00756">
    <property type="entry name" value="Esterase"/>
    <property type="match status" value="1"/>
</dbReference>
<dbReference type="EMBL" id="BJHV01000001">
    <property type="protein sequence ID" value="GDY44545.1"/>
    <property type="molecule type" value="Genomic_DNA"/>
</dbReference>
<evidence type="ECO:0000256" key="1">
    <source>
        <dbReference type="SAM" id="MobiDB-lite"/>
    </source>
</evidence>
<comment type="caution">
    <text evidence="2">The sequence shown here is derived from an EMBL/GenBank/DDBJ whole genome shotgun (WGS) entry which is preliminary data.</text>
</comment>
<keyword evidence="3" id="KW-1185">Reference proteome</keyword>
<organism evidence="2 3">
    <name type="scientific">Streptomyces antimycoticus</name>
    <dbReference type="NCBI Taxonomy" id="68175"/>
    <lineage>
        <taxon>Bacteria</taxon>
        <taxon>Bacillati</taxon>
        <taxon>Actinomycetota</taxon>
        <taxon>Actinomycetes</taxon>
        <taxon>Kitasatosporales</taxon>
        <taxon>Streptomycetaceae</taxon>
        <taxon>Streptomyces</taxon>
        <taxon>Streptomyces violaceusniger group</taxon>
    </lineage>
</organism>
<reference evidence="2 3" key="1">
    <citation type="journal article" date="2020" name="Int. J. Syst. Evol. Microbiol.">
        <title>Reclassification of Streptomyces castelarensis and Streptomyces sporoclivatus as later heterotypic synonyms of Streptomyces antimycoticus.</title>
        <authorList>
            <person name="Komaki H."/>
            <person name="Tamura T."/>
        </authorList>
    </citation>
    <scope>NUCLEOTIDE SEQUENCE [LARGE SCALE GENOMIC DNA]</scope>
    <source>
        <strain evidence="2 3">NBRC 12839</strain>
    </source>
</reference>
<proteinExistence type="predicted"/>
<accession>A0A4D4K6I9</accession>